<gene>
    <name evidence="3" type="ORF">CYNAS_LOCUS14912</name>
</gene>
<organism evidence="3 4">
    <name type="scientific">Cylicocyclus nassatus</name>
    <name type="common">Nematode worm</name>
    <dbReference type="NCBI Taxonomy" id="53992"/>
    <lineage>
        <taxon>Eukaryota</taxon>
        <taxon>Metazoa</taxon>
        <taxon>Ecdysozoa</taxon>
        <taxon>Nematoda</taxon>
        <taxon>Chromadorea</taxon>
        <taxon>Rhabditida</taxon>
        <taxon>Rhabditina</taxon>
        <taxon>Rhabditomorpha</taxon>
        <taxon>Strongyloidea</taxon>
        <taxon>Strongylidae</taxon>
        <taxon>Cylicocyclus</taxon>
    </lineage>
</organism>
<dbReference type="Proteomes" id="UP001176961">
    <property type="component" value="Unassembled WGS sequence"/>
</dbReference>
<evidence type="ECO:0000313" key="3">
    <source>
        <dbReference type="EMBL" id="CAJ0602929.1"/>
    </source>
</evidence>
<comment type="caution">
    <text evidence="3">The sequence shown here is derived from an EMBL/GenBank/DDBJ whole genome shotgun (WGS) entry which is preliminary data.</text>
</comment>
<dbReference type="EMBL" id="CATQJL010000305">
    <property type="protein sequence ID" value="CAJ0602929.1"/>
    <property type="molecule type" value="Genomic_DNA"/>
</dbReference>
<dbReference type="InterPro" id="IPR039353">
    <property type="entry name" value="TF_Adf1"/>
</dbReference>
<feature type="region of interest" description="Disordered" evidence="1">
    <location>
        <begin position="210"/>
        <end position="230"/>
    </location>
</feature>
<feature type="domain" description="MADF" evidence="2">
    <location>
        <begin position="254"/>
        <end position="344"/>
    </location>
</feature>
<dbReference type="AlphaFoldDB" id="A0AA36M871"/>
<feature type="region of interest" description="Disordered" evidence="1">
    <location>
        <begin position="172"/>
        <end position="194"/>
    </location>
</feature>
<proteinExistence type="predicted"/>
<dbReference type="GO" id="GO:0005634">
    <property type="term" value="C:nucleus"/>
    <property type="evidence" value="ECO:0007669"/>
    <property type="project" value="TreeGrafter"/>
</dbReference>
<dbReference type="SMART" id="SM00595">
    <property type="entry name" value="MADF"/>
    <property type="match status" value="1"/>
</dbReference>
<dbReference type="PROSITE" id="PS51029">
    <property type="entry name" value="MADF"/>
    <property type="match status" value="1"/>
</dbReference>
<sequence>MLRCKKEQLDVLSVEEASLKERPVWNDTLRGILVALVKDRRALWDARFRTSKEKTMYYFREIASILSNQDERMNEWSVLDKWCWMVEMYMRTVERPSFDWRFKGAMAFHNEFAANGVQYIGSLTPEVLVEMTAVYGETEAESQEIKIELDKKVRKGCATFIAEMLVYHKCKPPSTSTDEIRPRKRGRPRGSTSSTLAQALSGLINARNKKTATSTNHDAASNTSLSPALFTGQKSNGTADEITGLQWSPEMVNKLIEYIKEIPVLWHPDHPQYCNPIVQKHFFLEVAKKMNDVLGGASIIAEQVCEKWVSLRNSFDILTARTKQGESCDWEFYKRLLFLSPEVMRACRFDGMPQENGTASTSSVGVPLDVQTEIYKMLGYLPAPVTEKSAEGTPSKRPRLANFDSSGSLKTHVQVESTPQIQQVVSTWVPPREDSCETAPQSVPSTPPTATAQVMVKSELDHILQNSLPRMGFGNADTTFGDMLHGPRPYEDKWTLMGRMIEELARELEAKHSELAYRLQKDINDVIFKYQLESLKHK</sequence>
<dbReference type="GO" id="GO:0005667">
    <property type="term" value="C:transcription regulator complex"/>
    <property type="evidence" value="ECO:0007669"/>
    <property type="project" value="TreeGrafter"/>
</dbReference>
<dbReference type="InterPro" id="IPR006578">
    <property type="entry name" value="MADF-dom"/>
</dbReference>
<dbReference type="GO" id="GO:0006357">
    <property type="term" value="P:regulation of transcription by RNA polymerase II"/>
    <property type="evidence" value="ECO:0007669"/>
    <property type="project" value="TreeGrafter"/>
</dbReference>
<feature type="compositionally biased region" description="Polar residues" evidence="1">
    <location>
        <begin position="211"/>
        <end position="230"/>
    </location>
</feature>
<evidence type="ECO:0000313" key="4">
    <source>
        <dbReference type="Proteomes" id="UP001176961"/>
    </source>
</evidence>
<dbReference type="PANTHER" id="PTHR12243">
    <property type="entry name" value="MADF DOMAIN TRANSCRIPTION FACTOR"/>
    <property type="match status" value="1"/>
</dbReference>
<dbReference type="PANTHER" id="PTHR12243:SF67">
    <property type="entry name" value="COREPRESSOR OF PANGOLIN, ISOFORM A-RELATED"/>
    <property type="match status" value="1"/>
</dbReference>
<evidence type="ECO:0000259" key="2">
    <source>
        <dbReference type="PROSITE" id="PS51029"/>
    </source>
</evidence>
<keyword evidence="4" id="KW-1185">Reference proteome</keyword>
<name>A0AA36M871_CYLNA</name>
<reference evidence="3" key="1">
    <citation type="submission" date="2023-07" db="EMBL/GenBank/DDBJ databases">
        <authorList>
            <consortium name="CYATHOMIX"/>
        </authorList>
    </citation>
    <scope>NUCLEOTIDE SEQUENCE</scope>
    <source>
        <strain evidence="3">N/A</strain>
    </source>
</reference>
<dbReference type="Pfam" id="PF10545">
    <property type="entry name" value="MADF_DNA_bdg"/>
    <property type="match status" value="1"/>
</dbReference>
<protein>
    <recommendedName>
        <fullName evidence="2">MADF domain-containing protein</fullName>
    </recommendedName>
</protein>
<accession>A0AA36M871</accession>
<evidence type="ECO:0000256" key="1">
    <source>
        <dbReference type="SAM" id="MobiDB-lite"/>
    </source>
</evidence>